<accession>A0A7S0DN77</accession>
<dbReference type="PANTHER" id="PTHR23011:SF28">
    <property type="entry name" value="CYCLIC NUCLEOTIDE-BINDING DOMAIN CONTAINING PROTEIN"/>
    <property type="match status" value="1"/>
</dbReference>
<organism evidence="3">
    <name type="scientific">Amorphochlora amoebiformis</name>
    <dbReference type="NCBI Taxonomy" id="1561963"/>
    <lineage>
        <taxon>Eukaryota</taxon>
        <taxon>Sar</taxon>
        <taxon>Rhizaria</taxon>
        <taxon>Cercozoa</taxon>
        <taxon>Chlorarachniophyceae</taxon>
        <taxon>Amorphochlora</taxon>
    </lineage>
</organism>
<gene>
    <name evidence="3" type="ORF">LAMO00422_LOCUS16552</name>
</gene>
<name>A0A7S0DN77_9EUKA</name>
<feature type="compositionally biased region" description="Polar residues" evidence="1">
    <location>
        <begin position="96"/>
        <end position="105"/>
    </location>
</feature>
<feature type="compositionally biased region" description="Basic and acidic residues" evidence="1">
    <location>
        <begin position="147"/>
        <end position="173"/>
    </location>
</feature>
<sequence>MGVGLSIENDTQYNFKGELKLRYSENGYAGETKGVQKASFDWRSSSGVKTIEVNPGEHKCLPFLSDIRPLEPIKVSLVLDNPQDNDIIEEGEQDFKSNVTSNANTSKRDSVGRRESASRRVSVPKRDMSSEGQSFSDALCSNPPAAPERESKVERTDAPHHAGRRHTEAKAGERGTQGRGSRMSSINMASRVDLDMFAPRMNFVNLKVSRISQRHKLEELHLRQLIKLILPCLRINDIVYGELPDQVAPNCFLGEPICTHLVLHRMARDKKQARRMMNRLLENEILLSFFEEDGESNMFKCDSKYLCYVNEDHPMVKNQFVIEKEPERFGELPVGHYVQVENVYDASSLRGESSPRAKCIHEGFVTMSKGWSKTKSFFVRIYPSLDCKSKMVGFFENLATTEPKLSFQVGSILKVEKFKMRPYQFNLHWADRKGTKKVSIHAPSSASAMRWCETFNKFATKVSVLELVMSSPYSVVLGKKDAVQLAKKLKRRDVRAGRWIYRKGESVGMSMVVSGKIDVALDDADPPTETYRVSSCYLIGGRLRDESGKSRSSSKMSAARRHFRAATDCIVLELPPAEMLKMSDKMKSVEIELFNSLSEDSFRRTIVQSQLFNHLDNFHTLIYRLLPAVSIEVVDEDCTLFRQAHPGSSMFLLHYGNVEGSRFKSGVKPFLYQSGDSIAYQVILMERMFRTMTVRAVNGPAIALKINARTLRYILKSENISMMSLLKPQILQVMAEVKSPFLNSLPNHHLPDLLKCCYLKTLANDDVLFKKGDKGSTFYIVYQGQIQVELRRKHTITLNPGEAFGEVALLRTGTRTATCKAKAQTALLAIESNEFFKLFNRFPQIITKMQIRVSGTKAGMRAYLVNNSGFQAVELFVKREMSKYGPLIQAWRLARDFRLWGIDFLLQGESDEKQIKLKAVEVLKHLTGVVGVVTDGKRILSKAEAIILGETKTNSGKENPRDDDNEVDAAVFVEFEQKMVTALTQHVLYRFKKSKGTWI</sequence>
<feature type="compositionally biased region" description="Basic and acidic residues" evidence="1">
    <location>
        <begin position="106"/>
        <end position="129"/>
    </location>
</feature>
<proteinExistence type="predicted"/>
<reference evidence="3" key="1">
    <citation type="submission" date="2021-01" db="EMBL/GenBank/DDBJ databases">
        <authorList>
            <person name="Corre E."/>
            <person name="Pelletier E."/>
            <person name="Niang G."/>
            <person name="Scheremetjew M."/>
            <person name="Finn R."/>
            <person name="Kale V."/>
            <person name="Holt S."/>
            <person name="Cochrane G."/>
            <person name="Meng A."/>
            <person name="Brown T."/>
            <person name="Cohen L."/>
        </authorList>
    </citation>
    <scope>NUCLEOTIDE SEQUENCE</scope>
    <source>
        <strain evidence="3">CCMP2058</strain>
    </source>
</reference>
<evidence type="ECO:0000259" key="2">
    <source>
        <dbReference type="PROSITE" id="PS50042"/>
    </source>
</evidence>
<feature type="region of interest" description="Disordered" evidence="1">
    <location>
        <begin position="96"/>
        <end position="186"/>
    </location>
</feature>
<dbReference type="SUPFAM" id="SSF51206">
    <property type="entry name" value="cAMP-binding domain-like"/>
    <property type="match status" value="3"/>
</dbReference>
<dbReference type="InterPro" id="IPR000595">
    <property type="entry name" value="cNMP-bd_dom"/>
</dbReference>
<dbReference type="PROSITE" id="PS50042">
    <property type="entry name" value="CNMP_BINDING_3"/>
    <property type="match status" value="2"/>
</dbReference>
<dbReference type="EMBL" id="HBEM01024375">
    <property type="protein sequence ID" value="CAD8457603.1"/>
    <property type="molecule type" value="Transcribed_RNA"/>
</dbReference>
<dbReference type="SMART" id="SM00100">
    <property type="entry name" value="cNMP"/>
    <property type="match status" value="1"/>
</dbReference>
<protein>
    <recommendedName>
        <fullName evidence="2">Cyclic nucleotide-binding domain-containing protein</fullName>
    </recommendedName>
</protein>
<feature type="domain" description="Cyclic nucleotide-binding" evidence="2">
    <location>
        <begin position="741"/>
        <end position="839"/>
    </location>
</feature>
<dbReference type="AlphaFoldDB" id="A0A7S0DN77"/>
<dbReference type="InterPro" id="IPR018490">
    <property type="entry name" value="cNMP-bd_dom_sf"/>
</dbReference>
<dbReference type="InterPro" id="IPR014710">
    <property type="entry name" value="RmlC-like_jellyroll"/>
</dbReference>
<evidence type="ECO:0000313" key="3">
    <source>
        <dbReference type="EMBL" id="CAD8457603.1"/>
    </source>
</evidence>
<dbReference type="PANTHER" id="PTHR23011">
    <property type="entry name" value="CYCLIC NUCLEOTIDE-BINDING DOMAIN CONTAINING PROTEIN"/>
    <property type="match status" value="1"/>
</dbReference>
<dbReference type="Gene3D" id="2.60.120.10">
    <property type="entry name" value="Jelly Rolls"/>
    <property type="match status" value="3"/>
</dbReference>
<dbReference type="Pfam" id="PF00027">
    <property type="entry name" value="cNMP_binding"/>
    <property type="match status" value="1"/>
</dbReference>
<dbReference type="CDD" id="cd00038">
    <property type="entry name" value="CAP_ED"/>
    <property type="match status" value="2"/>
</dbReference>
<feature type="domain" description="Cyclic nucleotide-binding" evidence="2">
    <location>
        <begin position="602"/>
        <end position="715"/>
    </location>
</feature>
<evidence type="ECO:0000256" key="1">
    <source>
        <dbReference type="SAM" id="MobiDB-lite"/>
    </source>
</evidence>